<dbReference type="Proteomes" id="UP001240984">
    <property type="component" value="Unassembled WGS sequence"/>
</dbReference>
<keyword evidence="7" id="KW-1185">Reference proteome</keyword>
<feature type="domain" description="HTH tetR-type" evidence="5">
    <location>
        <begin position="11"/>
        <end position="72"/>
    </location>
</feature>
<gene>
    <name evidence="6" type="ORF">J2S43_001497</name>
</gene>
<keyword evidence="2 4" id="KW-0238">DNA-binding</keyword>
<evidence type="ECO:0000256" key="3">
    <source>
        <dbReference type="ARBA" id="ARBA00023163"/>
    </source>
</evidence>
<dbReference type="SUPFAM" id="SSF48498">
    <property type="entry name" value="Tetracyclin repressor-like, C-terminal domain"/>
    <property type="match status" value="1"/>
</dbReference>
<proteinExistence type="predicted"/>
<dbReference type="Gene3D" id="1.10.357.10">
    <property type="entry name" value="Tetracycline Repressor, domain 2"/>
    <property type="match status" value="1"/>
</dbReference>
<dbReference type="EMBL" id="JAUSRA010000001">
    <property type="protein sequence ID" value="MDP9792985.1"/>
    <property type="molecule type" value="Genomic_DNA"/>
</dbReference>
<evidence type="ECO:0000256" key="2">
    <source>
        <dbReference type="ARBA" id="ARBA00023125"/>
    </source>
</evidence>
<evidence type="ECO:0000313" key="7">
    <source>
        <dbReference type="Proteomes" id="UP001240984"/>
    </source>
</evidence>
<dbReference type="InterPro" id="IPR036271">
    <property type="entry name" value="Tet_transcr_reg_TetR-rel_C_sf"/>
</dbReference>
<evidence type="ECO:0000313" key="6">
    <source>
        <dbReference type="EMBL" id="MDP9792985.1"/>
    </source>
</evidence>
<name>A0ABT9MNL2_9ACTN</name>
<dbReference type="InterPro" id="IPR050109">
    <property type="entry name" value="HTH-type_TetR-like_transc_reg"/>
</dbReference>
<dbReference type="Pfam" id="PF00440">
    <property type="entry name" value="TetR_N"/>
    <property type="match status" value="1"/>
</dbReference>
<accession>A0ABT9MNL2</accession>
<dbReference type="SUPFAM" id="SSF46689">
    <property type="entry name" value="Homeodomain-like"/>
    <property type="match status" value="1"/>
</dbReference>
<dbReference type="PANTHER" id="PTHR30055:SF234">
    <property type="entry name" value="HTH-TYPE TRANSCRIPTIONAL REGULATOR BETI"/>
    <property type="match status" value="1"/>
</dbReference>
<evidence type="ECO:0000256" key="1">
    <source>
        <dbReference type="ARBA" id="ARBA00023015"/>
    </source>
</evidence>
<dbReference type="InterPro" id="IPR001647">
    <property type="entry name" value="HTH_TetR"/>
</dbReference>
<sequence>MRRPNRKGEGALLRDEILRAAAIALNEAGADSAVSLRAIARQAGIAPASVYEQFTGRDAILWELRAQGYTRLAAHLRSALTPGLDARRRVHALAAAHADFAAGNPGEYRLLFEAEQTPIPLDRLKEMPLHLVLDAMTDALRPFVEEHGHQHTARELAVVLLSTMHGHLTLWRALPLPPELDTAAENRARAVDAILGPGR</sequence>
<keyword evidence="1" id="KW-0805">Transcription regulation</keyword>
<protein>
    <submittedName>
        <fullName evidence="6">AcrR family transcriptional regulator</fullName>
    </submittedName>
</protein>
<evidence type="ECO:0000259" key="5">
    <source>
        <dbReference type="PROSITE" id="PS50977"/>
    </source>
</evidence>
<evidence type="ECO:0000256" key="4">
    <source>
        <dbReference type="PROSITE-ProRule" id="PRU00335"/>
    </source>
</evidence>
<dbReference type="RefSeq" id="WP_306827870.1">
    <property type="nucleotide sequence ID" value="NZ_JAUSRA010000001.1"/>
</dbReference>
<reference evidence="6 7" key="1">
    <citation type="submission" date="2023-07" db="EMBL/GenBank/DDBJ databases">
        <title>Sequencing the genomes of 1000 actinobacteria strains.</title>
        <authorList>
            <person name="Klenk H.-P."/>
        </authorList>
    </citation>
    <scope>NUCLEOTIDE SEQUENCE [LARGE SCALE GENOMIC DNA]</scope>
    <source>
        <strain evidence="6 7">DSM 44710</strain>
    </source>
</reference>
<dbReference type="PANTHER" id="PTHR30055">
    <property type="entry name" value="HTH-TYPE TRANSCRIPTIONAL REGULATOR RUTR"/>
    <property type="match status" value="1"/>
</dbReference>
<dbReference type="PROSITE" id="PS50977">
    <property type="entry name" value="HTH_TETR_2"/>
    <property type="match status" value="1"/>
</dbReference>
<dbReference type="InterPro" id="IPR025996">
    <property type="entry name" value="MT1864/Rv1816-like_C"/>
</dbReference>
<dbReference type="Pfam" id="PF13305">
    <property type="entry name" value="TetR_C_33"/>
    <property type="match status" value="1"/>
</dbReference>
<organism evidence="6 7">
    <name type="scientific">Catenuloplanes nepalensis</name>
    <dbReference type="NCBI Taxonomy" id="587533"/>
    <lineage>
        <taxon>Bacteria</taxon>
        <taxon>Bacillati</taxon>
        <taxon>Actinomycetota</taxon>
        <taxon>Actinomycetes</taxon>
        <taxon>Micromonosporales</taxon>
        <taxon>Micromonosporaceae</taxon>
        <taxon>Catenuloplanes</taxon>
    </lineage>
</organism>
<dbReference type="InterPro" id="IPR009057">
    <property type="entry name" value="Homeodomain-like_sf"/>
</dbReference>
<feature type="DNA-binding region" description="H-T-H motif" evidence="4">
    <location>
        <begin position="35"/>
        <end position="54"/>
    </location>
</feature>
<keyword evidence="3" id="KW-0804">Transcription</keyword>
<comment type="caution">
    <text evidence="6">The sequence shown here is derived from an EMBL/GenBank/DDBJ whole genome shotgun (WGS) entry which is preliminary data.</text>
</comment>